<dbReference type="AlphaFoldDB" id="A0A0L8BHB3"/>
<name>A0A0L8BHB3_ENSAD</name>
<dbReference type="PANTHER" id="PTHR46796">
    <property type="entry name" value="HTH-TYPE TRANSCRIPTIONAL ACTIVATOR RHAS-RELATED"/>
    <property type="match status" value="1"/>
</dbReference>
<dbReference type="PATRIC" id="fig|106592.7.peg.4876"/>
<dbReference type="InterPro" id="IPR050204">
    <property type="entry name" value="AraC_XylS_family_regulators"/>
</dbReference>
<keyword evidence="3" id="KW-0010">Activator</keyword>
<evidence type="ECO:0000256" key="1">
    <source>
        <dbReference type="ARBA" id="ARBA00023015"/>
    </source>
</evidence>
<dbReference type="RefSeq" id="WP_053252221.1">
    <property type="nucleotide sequence ID" value="NZ_LGAP01000030.1"/>
</dbReference>
<dbReference type="InterPro" id="IPR013096">
    <property type="entry name" value="Cupin_2"/>
</dbReference>
<reference evidence="7" key="1">
    <citation type="submission" date="2015-07" db="EMBL/GenBank/DDBJ databases">
        <title>Whole genome sequence of an Ensifer adhaerens strain isolated from a cave pool in the Wind Cave National Park.</title>
        <authorList>
            <person name="Eng W.W.H."/>
            <person name="Gan H.M."/>
            <person name="Barton H.A."/>
            <person name="Savka M.A."/>
        </authorList>
    </citation>
    <scope>NUCLEOTIDE SEQUENCE [LARGE SCALE GENOMIC DNA]</scope>
    <source>
        <strain evidence="7">SD006</strain>
    </source>
</reference>
<dbReference type="InterPro" id="IPR018060">
    <property type="entry name" value="HTH_AraC"/>
</dbReference>
<proteinExistence type="predicted"/>
<dbReference type="PROSITE" id="PS00041">
    <property type="entry name" value="HTH_ARAC_FAMILY_1"/>
    <property type="match status" value="1"/>
</dbReference>
<evidence type="ECO:0000256" key="2">
    <source>
        <dbReference type="ARBA" id="ARBA00023125"/>
    </source>
</evidence>
<dbReference type="InterPro" id="IPR009057">
    <property type="entry name" value="Homeodomain-like_sf"/>
</dbReference>
<dbReference type="GO" id="GO:0043565">
    <property type="term" value="F:sequence-specific DNA binding"/>
    <property type="evidence" value="ECO:0007669"/>
    <property type="project" value="InterPro"/>
</dbReference>
<accession>A0A0L8BHB3</accession>
<evidence type="ECO:0000313" key="6">
    <source>
        <dbReference type="EMBL" id="KOF14057.1"/>
    </source>
</evidence>
<dbReference type="InterPro" id="IPR037923">
    <property type="entry name" value="HTH-like"/>
</dbReference>
<dbReference type="SMART" id="SM00342">
    <property type="entry name" value="HTH_ARAC"/>
    <property type="match status" value="1"/>
</dbReference>
<dbReference type="EMBL" id="LGAP01000030">
    <property type="protein sequence ID" value="KOF14057.1"/>
    <property type="molecule type" value="Genomic_DNA"/>
</dbReference>
<gene>
    <name evidence="6" type="ORF">AC244_28710</name>
</gene>
<comment type="caution">
    <text evidence="6">The sequence shown here is derived from an EMBL/GenBank/DDBJ whole genome shotgun (WGS) entry which is preliminary data.</text>
</comment>
<dbReference type="Pfam" id="PF07883">
    <property type="entry name" value="Cupin_2"/>
    <property type="match status" value="1"/>
</dbReference>
<dbReference type="PROSITE" id="PS01124">
    <property type="entry name" value="HTH_ARAC_FAMILY_2"/>
    <property type="match status" value="1"/>
</dbReference>
<evidence type="ECO:0000313" key="7">
    <source>
        <dbReference type="Proteomes" id="UP000037425"/>
    </source>
</evidence>
<evidence type="ECO:0000256" key="3">
    <source>
        <dbReference type="ARBA" id="ARBA00023159"/>
    </source>
</evidence>
<dbReference type="Proteomes" id="UP000037425">
    <property type="component" value="Unassembled WGS sequence"/>
</dbReference>
<evidence type="ECO:0000256" key="4">
    <source>
        <dbReference type="ARBA" id="ARBA00023163"/>
    </source>
</evidence>
<dbReference type="OrthoDB" id="9803764at2"/>
<feature type="domain" description="HTH araC/xylS-type" evidence="5">
    <location>
        <begin position="181"/>
        <end position="278"/>
    </location>
</feature>
<dbReference type="Gene3D" id="1.10.10.60">
    <property type="entry name" value="Homeodomain-like"/>
    <property type="match status" value="2"/>
</dbReference>
<dbReference type="InterPro" id="IPR014710">
    <property type="entry name" value="RmlC-like_jellyroll"/>
</dbReference>
<organism evidence="6 7">
    <name type="scientific">Ensifer adhaerens</name>
    <name type="common">Sinorhizobium morelense</name>
    <dbReference type="NCBI Taxonomy" id="106592"/>
    <lineage>
        <taxon>Bacteria</taxon>
        <taxon>Pseudomonadati</taxon>
        <taxon>Pseudomonadota</taxon>
        <taxon>Alphaproteobacteria</taxon>
        <taxon>Hyphomicrobiales</taxon>
        <taxon>Rhizobiaceae</taxon>
        <taxon>Sinorhizobium/Ensifer group</taxon>
        <taxon>Ensifer</taxon>
    </lineage>
</organism>
<evidence type="ECO:0000259" key="5">
    <source>
        <dbReference type="PROSITE" id="PS01124"/>
    </source>
</evidence>
<dbReference type="GO" id="GO:0003700">
    <property type="term" value="F:DNA-binding transcription factor activity"/>
    <property type="evidence" value="ECO:0007669"/>
    <property type="project" value="InterPro"/>
</dbReference>
<dbReference type="SUPFAM" id="SSF51215">
    <property type="entry name" value="Regulatory protein AraC"/>
    <property type="match status" value="1"/>
</dbReference>
<dbReference type="SUPFAM" id="SSF46689">
    <property type="entry name" value="Homeodomain-like"/>
    <property type="match status" value="1"/>
</dbReference>
<dbReference type="Gene3D" id="2.60.120.10">
    <property type="entry name" value="Jelly Rolls"/>
    <property type="match status" value="1"/>
</dbReference>
<dbReference type="Pfam" id="PF12833">
    <property type="entry name" value="HTH_18"/>
    <property type="match status" value="1"/>
</dbReference>
<sequence length="310" mass="35035">MDEIEGGILSAIPPAALTLNLTRAAIRMEHSQTWRIDKSNPVDDLIICLEGRGHYLIDGEPCVMEPGDAMLISAGQRFIGWNEGRETYIGVAQHFTLDIYGRHNLIAQMNLRPKLRLSRWPFLEPIARHYRQSAPPSSVSLGQHHLFMVLLIAFIEDAFLGWRDHATYQPEGADAIDLAVMKAATMISANPLDPEIAAKAVDASPYNADYFLREFQKRVGRTPRKYQELKRMERAMHFLEGGLSVAAAAAEVGYADPYYFSRMFKRTLGLSPRGHMNKVHQSRHGDLLQLDEPEQEIRLAATRAMERQRA</sequence>
<protein>
    <submittedName>
        <fullName evidence="6">AraC family transcriptional regulator</fullName>
    </submittedName>
</protein>
<keyword evidence="2" id="KW-0238">DNA-binding</keyword>
<keyword evidence="4" id="KW-0804">Transcription</keyword>
<keyword evidence="1" id="KW-0805">Transcription regulation</keyword>
<dbReference type="InterPro" id="IPR018062">
    <property type="entry name" value="HTH_AraC-typ_CS"/>
</dbReference>